<keyword evidence="2" id="KW-1185">Reference proteome</keyword>
<reference evidence="1 2" key="1">
    <citation type="submission" date="2024-09" db="EMBL/GenBank/DDBJ databases">
        <authorList>
            <person name="Lee S.D."/>
        </authorList>
    </citation>
    <scope>NUCLEOTIDE SEQUENCE [LARGE SCALE GENOMIC DNA]</scope>
    <source>
        <strain evidence="1 2">N1-1</strain>
    </source>
</reference>
<name>A0ABV6VBU8_9ACTN</name>
<dbReference type="Proteomes" id="UP001592582">
    <property type="component" value="Unassembled WGS sequence"/>
</dbReference>
<gene>
    <name evidence="1" type="ORF">ACEZDG_18185</name>
</gene>
<dbReference type="InterPro" id="IPR032716">
    <property type="entry name" value="ACC_epsilon"/>
</dbReference>
<organism evidence="1 2">
    <name type="scientific">Streptacidiphilus alkalitolerans</name>
    <dbReference type="NCBI Taxonomy" id="3342712"/>
    <lineage>
        <taxon>Bacteria</taxon>
        <taxon>Bacillati</taxon>
        <taxon>Actinomycetota</taxon>
        <taxon>Actinomycetes</taxon>
        <taxon>Kitasatosporales</taxon>
        <taxon>Streptomycetaceae</taxon>
        <taxon>Streptacidiphilus</taxon>
    </lineage>
</organism>
<dbReference type="EMBL" id="JBHEZX010000007">
    <property type="protein sequence ID" value="MFC1411194.1"/>
    <property type="molecule type" value="Genomic_DNA"/>
</dbReference>
<sequence>MTVTTVEQDVPEAVLRIEKGSVDGHELAAIAVLLLGRAASGGSAPPEPAASAAGWRAPGFTGARSWKY</sequence>
<dbReference type="Pfam" id="PF13822">
    <property type="entry name" value="ACC_epsilon"/>
    <property type="match status" value="1"/>
</dbReference>
<evidence type="ECO:0000313" key="2">
    <source>
        <dbReference type="Proteomes" id="UP001592582"/>
    </source>
</evidence>
<comment type="caution">
    <text evidence="1">The sequence shown here is derived from an EMBL/GenBank/DDBJ whole genome shotgun (WGS) entry which is preliminary data.</text>
</comment>
<accession>A0ABV6VBU8</accession>
<proteinExistence type="predicted"/>
<protein>
    <submittedName>
        <fullName evidence="1">Acyl-CoA carboxylase epsilon subunit</fullName>
    </submittedName>
</protein>
<evidence type="ECO:0000313" key="1">
    <source>
        <dbReference type="EMBL" id="MFC1411194.1"/>
    </source>
</evidence>